<dbReference type="Pfam" id="PF01047">
    <property type="entry name" value="MarR"/>
    <property type="match status" value="1"/>
</dbReference>
<dbReference type="SMART" id="SM00347">
    <property type="entry name" value="HTH_MARR"/>
    <property type="match status" value="1"/>
</dbReference>
<dbReference type="PRINTS" id="PR00598">
    <property type="entry name" value="HTHMARR"/>
</dbReference>
<protein>
    <submittedName>
        <fullName evidence="2">Winged helix-turn-helix transcriptional regulator</fullName>
    </submittedName>
</protein>
<evidence type="ECO:0000259" key="1">
    <source>
        <dbReference type="PROSITE" id="PS50995"/>
    </source>
</evidence>
<evidence type="ECO:0000313" key="2">
    <source>
        <dbReference type="EMBL" id="MBP0616500.1"/>
    </source>
</evidence>
<gene>
    <name evidence="2" type="ORF">J6595_13000</name>
</gene>
<dbReference type="PANTHER" id="PTHR33164:SF95">
    <property type="entry name" value="TRANSCRIPTIONAL REGULATOR"/>
    <property type="match status" value="1"/>
</dbReference>
<sequence>MALPFPMDRNDAGAAHGGCGRGGTTGDPAVTGEAGLMARTRPVAKSRPAGNGDIPDAAIEGYDPRHHPAQLVRRVHQLGAQLFTQNVRYPNLSVTQFVALVTLLKLGPVAMSQLSRLTSMDPSTTTVVVRKLEREGLVEKFKSPDDQRTSVIALTEAGRRCAEEHVPVSVAAGEKLLEPLTEIEKQLFVALLRKVAEPGD</sequence>
<dbReference type="Gene3D" id="1.10.10.10">
    <property type="entry name" value="Winged helix-like DNA-binding domain superfamily/Winged helix DNA-binding domain"/>
    <property type="match status" value="1"/>
</dbReference>
<dbReference type="InterPro" id="IPR039422">
    <property type="entry name" value="MarR/SlyA-like"/>
</dbReference>
<dbReference type="EMBL" id="JAGJCF010000007">
    <property type="protein sequence ID" value="MBP0616500.1"/>
    <property type="molecule type" value="Genomic_DNA"/>
</dbReference>
<dbReference type="InterPro" id="IPR000835">
    <property type="entry name" value="HTH_MarR-typ"/>
</dbReference>
<dbReference type="PROSITE" id="PS50995">
    <property type="entry name" value="HTH_MARR_2"/>
    <property type="match status" value="1"/>
</dbReference>
<reference evidence="2 3" key="1">
    <citation type="submission" date="2021-04" db="EMBL/GenBank/DDBJ databases">
        <title>Whole genome sequence of Jiella sp. KSK16Y-1.</title>
        <authorList>
            <person name="Tuo L."/>
        </authorList>
    </citation>
    <scope>NUCLEOTIDE SEQUENCE [LARGE SCALE GENOMIC DNA]</scope>
    <source>
        <strain evidence="2 3">KSK16Y-1</strain>
    </source>
</reference>
<comment type="caution">
    <text evidence="2">The sequence shown here is derived from an EMBL/GenBank/DDBJ whole genome shotgun (WGS) entry which is preliminary data.</text>
</comment>
<dbReference type="InterPro" id="IPR036388">
    <property type="entry name" value="WH-like_DNA-bd_sf"/>
</dbReference>
<dbReference type="PANTHER" id="PTHR33164">
    <property type="entry name" value="TRANSCRIPTIONAL REGULATOR, MARR FAMILY"/>
    <property type="match status" value="1"/>
</dbReference>
<dbReference type="InterPro" id="IPR036390">
    <property type="entry name" value="WH_DNA-bd_sf"/>
</dbReference>
<evidence type="ECO:0000313" key="3">
    <source>
        <dbReference type="Proteomes" id="UP000678276"/>
    </source>
</evidence>
<keyword evidence="3" id="KW-1185">Reference proteome</keyword>
<proteinExistence type="predicted"/>
<feature type="domain" description="HTH marR-type" evidence="1">
    <location>
        <begin position="68"/>
        <end position="197"/>
    </location>
</feature>
<dbReference type="RefSeq" id="WP_209594981.1">
    <property type="nucleotide sequence ID" value="NZ_JAGJCF010000007.1"/>
</dbReference>
<accession>A0ABS4BIC0</accession>
<dbReference type="SUPFAM" id="SSF46785">
    <property type="entry name" value="Winged helix' DNA-binding domain"/>
    <property type="match status" value="1"/>
</dbReference>
<organism evidence="2 3">
    <name type="scientific">Jiella mangrovi</name>
    <dbReference type="NCBI Taxonomy" id="2821407"/>
    <lineage>
        <taxon>Bacteria</taxon>
        <taxon>Pseudomonadati</taxon>
        <taxon>Pseudomonadota</taxon>
        <taxon>Alphaproteobacteria</taxon>
        <taxon>Hyphomicrobiales</taxon>
        <taxon>Aurantimonadaceae</taxon>
        <taxon>Jiella</taxon>
    </lineage>
</organism>
<name>A0ABS4BIC0_9HYPH</name>
<dbReference type="Proteomes" id="UP000678276">
    <property type="component" value="Unassembled WGS sequence"/>
</dbReference>